<proteinExistence type="predicted"/>
<dbReference type="AlphaFoldDB" id="A0A7W0DUS3"/>
<dbReference type="RefSeq" id="WP_181662541.1">
    <property type="nucleotide sequence ID" value="NZ_JACEHE010000050.1"/>
</dbReference>
<name>A0A7W0DUS3_9ACTN</name>
<organism evidence="1 2">
    <name type="scientific">Streptomyces himalayensis subsp. himalayensis</name>
    <dbReference type="NCBI Taxonomy" id="2756131"/>
    <lineage>
        <taxon>Bacteria</taxon>
        <taxon>Bacillati</taxon>
        <taxon>Actinomycetota</taxon>
        <taxon>Actinomycetes</taxon>
        <taxon>Kitasatosporales</taxon>
        <taxon>Streptomycetaceae</taxon>
        <taxon>Streptomyces</taxon>
        <taxon>Streptomyces himalayensis</taxon>
    </lineage>
</organism>
<sequence>MNRTCRHNCGRPARPGRYVCNPCRGRQWRERHRPSSWQDFDETDVELIVSDPRPVEGLTRLERVMVARGLHGRLPGEEIARVVGVTPRTVWRWAAEGWKQAAA</sequence>
<evidence type="ECO:0000313" key="1">
    <source>
        <dbReference type="EMBL" id="MBA2951629.1"/>
    </source>
</evidence>
<gene>
    <name evidence="1" type="ORF">H1D24_39220</name>
</gene>
<accession>A0A7W0DUS3</accession>
<comment type="caution">
    <text evidence="1">The sequence shown here is derived from an EMBL/GenBank/DDBJ whole genome shotgun (WGS) entry which is preliminary data.</text>
</comment>
<dbReference type="Proteomes" id="UP000545761">
    <property type="component" value="Unassembled WGS sequence"/>
</dbReference>
<reference evidence="1 2" key="1">
    <citation type="submission" date="2020-07" db="EMBL/GenBank/DDBJ databases">
        <title>Streptomyces isolated from Indian soil.</title>
        <authorList>
            <person name="Mandal S."/>
            <person name="Maiti P.K."/>
        </authorList>
    </citation>
    <scope>NUCLEOTIDE SEQUENCE [LARGE SCALE GENOMIC DNA]</scope>
    <source>
        <strain evidence="1 2">PSKA28</strain>
    </source>
</reference>
<protein>
    <submittedName>
        <fullName evidence="1">Uncharacterized protein</fullName>
    </submittedName>
</protein>
<dbReference type="EMBL" id="JACEHE010000050">
    <property type="protein sequence ID" value="MBA2951629.1"/>
    <property type="molecule type" value="Genomic_DNA"/>
</dbReference>
<evidence type="ECO:0000313" key="2">
    <source>
        <dbReference type="Proteomes" id="UP000545761"/>
    </source>
</evidence>